<evidence type="ECO:0000256" key="4">
    <source>
        <dbReference type="ARBA" id="ARBA00022692"/>
    </source>
</evidence>
<feature type="transmembrane region" description="Helical" evidence="8">
    <location>
        <begin position="46"/>
        <end position="70"/>
    </location>
</feature>
<organism evidence="9 10">
    <name type="scientific">Clostridium novyi (strain NT)</name>
    <dbReference type="NCBI Taxonomy" id="386415"/>
    <lineage>
        <taxon>Bacteria</taxon>
        <taxon>Bacillati</taxon>
        <taxon>Bacillota</taxon>
        <taxon>Clostridia</taxon>
        <taxon>Eubacteriales</taxon>
        <taxon>Clostridiaceae</taxon>
        <taxon>Clostridium</taxon>
    </lineage>
</organism>
<feature type="transmembrane region" description="Helical" evidence="8">
    <location>
        <begin position="82"/>
        <end position="101"/>
    </location>
</feature>
<dbReference type="GO" id="GO:0006508">
    <property type="term" value="P:proteolysis"/>
    <property type="evidence" value="ECO:0007669"/>
    <property type="project" value="UniProtKB-KW"/>
</dbReference>
<dbReference type="RefSeq" id="WP_011722133.1">
    <property type="nucleotide sequence ID" value="NC_008593.1"/>
</dbReference>
<evidence type="ECO:0000256" key="5">
    <source>
        <dbReference type="ARBA" id="ARBA00022801"/>
    </source>
</evidence>
<keyword evidence="5 9" id="KW-0378">Hydrolase</keyword>
<feature type="transmembrane region" description="Helical" evidence="8">
    <location>
        <begin position="167"/>
        <end position="187"/>
    </location>
</feature>
<dbReference type="GO" id="GO:0009372">
    <property type="term" value="P:quorum sensing"/>
    <property type="evidence" value="ECO:0007669"/>
    <property type="project" value="UniProtKB-KW"/>
</dbReference>
<evidence type="ECO:0000256" key="8">
    <source>
        <dbReference type="SAM" id="Phobius"/>
    </source>
</evidence>
<reference evidence="9 10" key="1">
    <citation type="journal article" date="2006" name="Nat. Biotechnol.">
        <title>The genome and transcriptomes of the anti-tumor agent Clostridium novyi-NT.</title>
        <authorList>
            <person name="Bettegowda C."/>
            <person name="Huang X."/>
            <person name="Lin J."/>
            <person name="Cheong I."/>
            <person name="Kohli M."/>
            <person name="Szabo S.A."/>
            <person name="Zhang X."/>
            <person name="Diaz L.A. Jr."/>
            <person name="Velculescu V.E."/>
            <person name="Parmigiani G."/>
            <person name="Kinzler K.W."/>
            <person name="Vogelstein B."/>
            <person name="Zhou S."/>
        </authorList>
    </citation>
    <scope>NUCLEOTIDE SEQUENCE [LARGE SCALE GENOMIC DNA]</scope>
    <source>
        <strain evidence="9 10">NT</strain>
    </source>
</reference>
<keyword evidence="1" id="KW-1003">Cell membrane</keyword>
<dbReference type="SMART" id="SM00793">
    <property type="entry name" value="AgrB"/>
    <property type="match status" value="1"/>
</dbReference>
<feature type="transmembrane region" description="Helical" evidence="8">
    <location>
        <begin position="107"/>
        <end position="124"/>
    </location>
</feature>
<dbReference type="EC" id="3.4.-.-" evidence="9"/>
<dbReference type="GO" id="GO:0016020">
    <property type="term" value="C:membrane"/>
    <property type="evidence" value="ECO:0007669"/>
    <property type="project" value="InterPro"/>
</dbReference>
<accession>A0Q0I1</accession>
<keyword evidence="6 8" id="KW-1133">Transmembrane helix</keyword>
<evidence type="ECO:0000256" key="7">
    <source>
        <dbReference type="ARBA" id="ARBA00023136"/>
    </source>
</evidence>
<evidence type="ECO:0000256" key="1">
    <source>
        <dbReference type="ARBA" id="ARBA00022475"/>
    </source>
</evidence>
<evidence type="ECO:0000256" key="6">
    <source>
        <dbReference type="ARBA" id="ARBA00022989"/>
    </source>
</evidence>
<dbReference type="EMBL" id="CP000382">
    <property type="protein sequence ID" value="ABK61931.1"/>
    <property type="molecule type" value="Genomic_DNA"/>
</dbReference>
<dbReference type="HOGENOM" id="CLU_098969_2_0_9"/>
<evidence type="ECO:0000256" key="3">
    <source>
        <dbReference type="ARBA" id="ARBA00022670"/>
    </source>
</evidence>
<dbReference type="STRING" id="386415.NT01CX_2060"/>
<dbReference type="InterPro" id="IPR006741">
    <property type="entry name" value="AgrB"/>
</dbReference>
<keyword evidence="4 8" id="KW-0812">Transmembrane</keyword>
<sequence>MKLSEKFSEKVTTYVKNTLPNKTEEDLEIIKYGVELLFMNFTKLPLILIVGYMLNIFKMTVCAMIIFSVIRRFAAGIHARKSYTCLASTMLVIYGSIYLSLNFKLSNILKIIIFCICFIIYLKYSPADTEEKPYLNKNLRKKLKVKSIAVIILYFLLSLVFNKNMFISNILIHFIWIEGILILPLTYKIFNRRYNNYENYE</sequence>
<name>A0Q0I1_CLONN</name>
<proteinExistence type="predicted"/>
<keyword evidence="10" id="KW-1185">Reference proteome</keyword>
<dbReference type="KEGG" id="cno:NT01CX_2060"/>
<dbReference type="Proteomes" id="UP000008220">
    <property type="component" value="Chromosome"/>
</dbReference>
<evidence type="ECO:0000313" key="9">
    <source>
        <dbReference type="EMBL" id="ABK61931.1"/>
    </source>
</evidence>
<keyword evidence="3" id="KW-0645">Protease</keyword>
<protein>
    <submittedName>
        <fullName evidence="9">Putative agrB-like protein, putative</fullName>
        <ecNumber evidence="9">3.4.-.-</ecNumber>
    </submittedName>
</protein>
<keyword evidence="2" id="KW-0673">Quorum sensing</keyword>
<gene>
    <name evidence="9" type="ordered locus">NT01CX_2060</name>
</gene>
<dbReference type="eggNOG" id="COG4512">
    <property type="taxonomic scope" value="Bacteria"/>
</dbReference>
<dbReference type="PATRIC" id="fig|386415.7.peg.1165"/>
<keyword evidence="7 8" id="KW-0472">Membrane</keyword>
<dbReference type="GO" id="GO:0008233">
    <property type="term" value="F:peptidase activity"/>
    <property type="evidence" value="ECO:0007669"/>
    <property type="project" value="UniProtKB-KW"/>
</dbReference>
<dbReference type="AlphaFoldDB" id="A0Q0I1"/>
<evidence type="ECO:0000256" key="2">
    <source>
        <dbReference type="ARBA" id="ARBA00022654"/>
    </source>
</evidence>
<feature type="transmembrane region" description="Helical" evidence="8">
    <location>
        <begin position="145"/>
        <end position="161"/>
    </location>
</feature>
<evidence type="ECO:0000313" key="10">
    <source>
        <dbReference type="Proteomes" id="UP000008220"/>
    </source>
</evidence>
<dbReference type="Pfam" id="PF04647">
    <property type="entry name" value="AgrB"/>
    <property type="match status" value="1"/>
</dbReference>